<sequence length="83" mass="9566">MFYFLPKLQLTHPKSIVKISLEKDKLVVEKNDHSTQQYSVFHCEFQSRFLVIINAGKESIVIFKDALTAASLSQINKYFNANT</sequence>
<gene>
    <name evidence="1" type="ORF">MNB_SUP05-SYMBIONT-4-1144</name>
</gene>
<organism evidence="1">
    <name type="scientific">hydrothermal vent metagenome</name>
    <dbReference type="NCBI Taxonomy" id="652676"/>
    <lineage>
        <taxon>unclassified sequences</taxon>
        <taxon>metagenomes</taxon>
        <taxon>ecological metagenomes</taxon>
    </lineage>
</organism>
<name>A0A1W1DYQ9_9ZZZZ</name>
<dbReference type="EMBL" id="FPHY01000117">
    <property type="protein sequence ID" value="SFV86872.1"/>
    <property type="molecule type" value="Genomic_DNA"/>
</dbReference>
<evidence type="ECO:0008006" key="2">
    <source>
        <dbReference type="Google" id="ProtNLM"/>
    </source>
</evidence>
<reference evidence="1" key="1">
    <citation type="submission" date="2016-10" db="EMBL/GenBank/DDBJ databases">
        <authorList>
            <person name="de Groot N.N."/>
        </authorList>
    </citation>
    <scope>NUCLEOTIDE SEQUENCE</scope>
</reference>
<protein>
    <recommendedName>
        <fullName evidence="2">YcxB-like protein domain-containing protein</fullName>
    </recommendedName>
</protein>
<evidence type="ECO:0000313" key="1">
    <source>
        <dbReference type="EMBL" id="SFV86872.1"/>
    </source>
</evidence>
<dbReference type="AlphaFoldDB" id="A0A1W1DYQ9"/>
<proteinExistence type="predicted"/>
<accession>A0A1W1DYQ9</accession>